<comment type="caution">
    <text evidence="1">The sequence shown here is derived from an EMBL/GenBank/DDBJ whole genome shotgun (WGS) entry which is preliminary data.</text>
</comment>
<dbReference type="AlphaFoldDB" id="A0A397VY51"/>
<evidence type="ECO:0000313" key="2">
    <source>
        <dbReference type="Proteomes" id="UP000266673"/>
    </source>
</evidence>
<accession>A0A397VY51</accession>
<dbReference type="Proteomes" id="UP000266673">
    <property type="component" value="Unassembled WGS sequence"/>
</dbReference>
<protein>
    <submittedName>
        <fullName evidence="1">Uncharacterized protein</fullName>
    </submittedName>
</protein>
<sequence>MSDTFIKNFTNYIQSEGNIYRITQMPTKQFAMVIPDEFGPIRDSSNGRCRHCKHYNTSPAWCQSCDPWKTTQILTSGNKEIDKFIKEFQTKATEYEKAIEWIPFDRLDNWQEIKNESDQVFMANWSDGIRTIEGELGNYTQSRTILCVELMKSHCLQNDALDLIENAIREI</sequence>
<gene>
    <name evidence="1" type="ORF">C2G38_143667</name>
</gene>
<name>A0A397VY51_9GLOM</name>
<evidence type="ECO:0000313" key="1">
    <source>
        <dbReference type="EMBL" id="RIB26868.1"/>
    </source>
</evidence>
<keyword evidence="2" id="KW-1185">Reference proteome</keyword>
<dbReference type="EMBL" id="QKWP01000119">
    <property type="protein sequence ID" value="RIB26868.1"/>
    <property type="molecule type" value="Genomic_DNA"/>
</dbReference>
<organism evidence="1 2">
    <name type="scientific">Gigaspora rosea</name>
    <dbReference type="NCBI Taxonomy" id="44941"/>
    <lineage>
        <taxon>Eukaryota</taxon>
        <taxon>Fungi</taxon>
        <taxon>Fungi incertae sedis</taxon>
        <taxon>Mucoromycota</taxon>
        <taxon>Glomeromycotina</taxon>
        <taxon>Glomeromycetes</taxon>
        <taxon>Diversisporales</taxon>
        <taxon>Gigasporaceae</taxon>
        <taxon>Gigaspora</taxon>
    </lineage>
</organism>
<reference evidence="1 2" key="1">
    <citation type="submission" date="2018-06" db="EMBL/GenBank/DDBJ databases">
        <title>Comparative genomics reveals the genomic features of Rhizophagus irregularis, R. cerebriforme, R. diaphanum and Gigaspora rosea, and their symbiotic lifestyle signature.</title>
        <authorList>
            <person name="Morin E."/>
            <person name="San Clemente H."/>
            <person name="Chen E.C.H."/>
            <person name="De La Providencia I."/>
            <person name="Hainaut M."/>
            <person name="Kuo A."/>
            <person name="Kohler A."/>
            <person name="Murat C."/>
            <person name="Tang N."/>
            <person name="Roy S."/>
            <person name="Loubradou J."/>
            <person name="Henrissat B."/>
            <person name="Grigoriev I.V."/>
            <person name="Corradi N."/>
            <person name="Roux C."/>
            <person name="Martin F.M."/>
        </authorList>
    </citation>
    <scope>NUCLEOTIDE SEQUENCE [LARGE SCALE GENOMIC DNA]</scope>
    <source>
        <strain evidence="1 2">DAOM 194757</strain>
    </source>
</reference>
<proteinExistence type="predicted"/>